<evidence type="ECO:0000256" key="1">
    <source>
        <dbReference type="SAM" id="MobiDB-lite"/>
    </source>
</evidence>
<proteinExistence type="predicted"/>
<accession>A0A8A4DUP1</accession>
<reference evidence="2" key="1">
    <citation type="submission" date="2021-03" db="EMBL/GenBank/DDBJ databases">
        <title>Complete genome of Burkholderia pseudomallei_VBP364.</title>
        <authorList>
            <person name="Balaji V."/>
            <person name="Yamuna B."/>
            <person name="Monisha P."/>
        </authorList>
    </citation>
    <scope>NUCLEOTIDE SEQUENCE</scope>
    <source>
        <strain evidence="2">VBP364</strain>
    </source>
</reference>
<dbReference type="AlphaFoldDB" id="A0A8A4DUP1"/>
<name>A0A8A4DUP1_BURPE</name>
<evidence type="ECO:0000313" key="2">
    <source>
        <dbReference type="EMBL" id="QTB59909.1"/>
    </source>
</evidence>
<dbReference type="EMBL" id="CP071754">
    <property type="protein sequence ID" value="QTB59909.1"/>
    <property type="molecule type" value="Genomic_DNA"/>
</dbReference>
<organism evidence="2">
    <name type="scientific">Burkholderia pseudomallei</name>
    <name type="common">Pseudomonas pseudomallei</name>
    <dbReference type="NCBI Taxonomy" id="28450"/>
    <lineage>
        <taxon>Bacteria</taxon>
        <taxon>Pseudomonadati</taxon>
        <taxon>Pseudomonadota</taxon>
        <taxon>Betaproteobacteria</taxon>
        <taxon>Burkholderiales</taxon>
        <taxon>Burkholderiaceae</taxon>
        <taxon>Burkholderia</taxon>
        <taxon>pseudomallei group</taxon>
    </lineage>
</organism>
<sequence>MRRRTASRSPRHVTPPGTGQAFAVADAARAISHHEMRDVIARRPPARIARTG</sequence>
<dbReference type="RefSeq" id="WP_164977698.1">
    <property type="nucleotide sequence ID" value="NZ_CP018382.1"/>
</dbReference>
<protein>
    <submittedName>
        <fullName evidence="2">Uncharacterized protein</fullName>
    </submittedName>
</protein>
<gene>
    <name evidence="2" type="ORF">J3D99_18065</name>
</gene>
<feature type="region of interest" description="Disordered" evidence="1">
    <location>
        <begin position="1"/>
        <end position="21"/>
    </location>
</feature>
<feature type="compositionally biased region" description="Basic residues" evidence="1">
    <location>
        <begin position="1"/>
        <end position="11"/>
    </location>
</feature>